<keyword evidence="14" id="KW-0460">Magnesium</keyword>
<dbReference type="GO" id="GO:0000049">
    <property type="term" value="F:tRNA binding"/>
    <property type="evidence" value="ECO:0007669"/>
    <property type="project" value="UniProtKB-KW"/>
</dbReference>
<keyword evidence="9" id="KW-0540">Nuclease</keyword>
<dbReference type="AlphaFoldDB" id="A0A3B1B3I7"/>
<dbReference type="GO" id="GO:0004540">
    <property type="term" value="F:RNA nuclease activity"/>
    <property type="evidence" value="ECO:0007669"/>
    <property type="project" value="InterPro"/>
</dbReference>
<keyword evidence="10" id="KW-0479">Metal-binding</keyword>
<accession>A0A3B1B3I7</accession>
<feature type="domain" description="S1 motif" evidence="16">
    <location>
        <begin position="39"/>
        <end position="126"/>
    </location>
</feature>
<proteinExistence type="inferred from homology"/>
<comment type="subcellular location">
    <subcellularLocation>
        <location evidence="2">Cytoplasm</location>
    </subcellularLocation>
</comment>
<keyword evidence="6" id="KW-0698">rRNA processing</keyword>
<dbReference type="InterPro" id="IPR003029">
    <property type="entry name" value="S1_domain"/>
</dbReference>
<dbReference type="GO" id="GO:0004519">
    <property type="term" value="F:endonuclease activity"/>
    <property type="evidence" value="ECO:0007669"/>
    <property type="project" value="UniProtKB-KW"/>
</dbReference>
<evidence type="ECO:0000256" key="15">
    <source>
        <dbReference type="ARBA" id="ARBA00022884"/>
    </source>
</evidence>
<evidence type="ECO:0000259" key="16">
    <source>
        <dbReference type="PROSITE" id="PS50126"/>
    </source>
</evidence>
<evidence type="ECO:0000256" key="3">
    <source>
        <dbReference type="ARBA" id="ARBA00005663"/>
    </source>
</evidence>
<keyword evidence="15" id="KW-0694">RNA-binding</keyword>
<reference evidence="17" key="1">
    <citation type="submission" date="2018-06" db="EMBL/GenBank/DDBJ databases">
        <authorList>
            <person name="Zhirakovskaya E."/>
        </authorList>
    </citation>
    <scope>NUCLEOTIDE SEQUENCE</scope>
</reference>
<protein>
    <recommendedName>
        <fullName evidence="4">Ribonuclease G</fullName>
    </recommendedName>
</protein>
<dbReference type="GO" id="GO:0005737">
    <property type="term" value="C:cytoplasm"/>
    <property type="evidence" value="ECO:0007669"/>
    <property type="project" value="UniProtKB-SubCell"/>
</dbReference>
<dbReference type="GO" id="GO:0019843">
    <property type="term" value="F:rRNA binding"/>
    <property type="evidence" value="ECO:0007669"/>
    <property type="project" value="UniProtKB-KW"/>
</dbReference>
<dbReference type="GO" id="GO:0008033">
    <property type="term" value="P:tRNA processing"/>
    <property type="evidence" value="ECO:0007669"/>
    <property type="project" value="UniProtKB-KW"/>
</dbReference>
<evidence type="ECO:0000256" key="13">
    <source>
        <dbReference type="ARBA" id="ARBA00022801"/>
    </source>
</evidence>
<evidence type="ECO:0000256" key="6">
    <source>
        <dbReference type="ARBA" id="ARBA00022552"/>
    </source>
</evidence>
<dbReference type="PANTHER" id="PTHR30001">
    <property type="entry name" value="RIBONUCLEASE"/>
    <property type="match status" value="1"/>
</dbReference>
<gene>
    <name evidence="17" type="ORF">MNBD_GAMMA19-1595</name>
</gene>
<evidence type="ECO:0000313" key="17">
    <source>
        <dbReference type="EMBL" id="VAX00825.1"/>
    </source>
</evidence>
<evidence type="ECO:0000256" key="9">
    <source>
        <dbReference type="ARBA" id="ARBA00022722"/>
    </source>
</evidence>
<keyword evidence="13" id="KW-0378">Hydrolase</keyword>
<dbReference type="EMBL" id="UOFV01000225">
    <property type="protein sequence ID" value="VAX00825.1"/>
    <property type="molecule type" value="Genomic_DNA"/>
</dbReference>
<evidence type="ECO:0000256" key="2">
    <source>
        <dbReference type="ARBA" id="ARBA00004496"/>
    </source>
</evidence>
<evidence type="ECO:0000256" key="10">
    <source>
        <dbReference type="ARBA" id="ARBA00022723"/>
    </source>
</evidence>
<keyword evidence="7" id="KW-0820">tRNA-binding</keyword>
<evidence type="ECO:0000256" key="8">
    <source>
        <dbReference type="ARBA" id="ARBA00022694"/>
    </source>
</evidence>
<organism evidence="17">
    <name type="scientific">hydrothermal vent metagenome</name>
    <dbReference type="NCBI Taxonomy" id="652676"/>
    <lineage>
        <taxon>unclassified sequences</taxon>
        <taxon>metagenomes</taxon>
        <taxon>ecological metagenomes</taxon>
    </lineage>
</organism>
<keyword evidence="5" id="KW-0963">Cytoplasm</keyword>
<dbReference type="PROSITE" id="PS50126">
    <property type="entry name" value="S1"/>
    <property type="match status" value="1"/>
</dbReference>
<comment type="similarity">
    <text evidence="3">Belongs to the RNase E/G family. RNase G subfamily.</text>
</comment>
<keyword evidence="8" id="KW-0819">tRNA processing</keyword>
<keyword evidence="12" id="KW-0255">Endonuclease</keyword>
<dbReference type="GO" id="GO:0016787">
    <property type="term" value="F:hydrolase activity"/>
    <property type="evidence" value="ECO:0007669"/>
    <property type="project" value="UniProtKB-KW"/>
</dbReference>
<dbReference type="SMART" id="SM00316">
    <property type="entry name" value="S1"/>
    <property type="match status" value="1"/>
</dbReference>
<evidence type="ECO:0000256" key="12">
    <source>
        <dbReference type="ARBA" id="ARBA00022759"/>
    </source>
</evidence>
<dbReference type="PANTHER" id="PTHR30001:SF0">
    <property type="entry name" value="RIBONUCLEASE G"/>
    <property type="match status" value="1"/>
</dbReference>
<keyword evidence="11" id="KW-0699">rRNA-binding</keyword>
<dbReference type="SUPFAM" id="SSF50249">
    <property type="entry name" value="Nucleic acid-binding proteins"/>
    <property type="match status" value="1"/>
</dbReference>
<evidence type="ECO:0000256" key="1">
    <source>
        <dbReference type="ARBA" id="ARBA00001946"/>
    </source>
</evidence>
<evidence type="ECO:0000256" key="4">
    <source>
        <dbReference type="ARBA" id="ARBA00017719"/>
    </source>
</evidence>
<dbReference type="InterPro" id="IPR048583">
    <property type="entry name" value="RNase_E_G_thioredoxin-like"/>
</dbReference>
<evidence type="ECO:0000256" key="14">
    <source>
        <dbReference type="ARBA" id="ARBA00022842"/>
    </source>
</evidence>
<dbReference type="Pfam" id="PF10150">
    <property type="entry name" value="RNase_E_G"/>
    <property type="match status" value="1"/>
</dbReference>
<dbReference type="InterPro" id="IPR019307">
    <property type="entry name" value="RNA-bd_AU-1/RNase_E/G"/>
</dbReference>
<dbReference type="Gene3D" id="3.40.1260.20">
    <property type="entry name" value="Ribonuclease E, catalytic domain"/>
    <property type="match status" value="1"/>
</dbReference>
<dbReference type="Gene3D" id="2.40.50.140">
    <property type="entry name" value="Nucleic acid-binding proteins"/>
    <property type="match status" value="1"/>
</dbReference>
<evidence type="ECO:0000256" key="11">
    <source>
        <dbReference type="ARBA" id="ARBA00022730"/>
    </source>
</evidence>
<dbReference type="InterPro" id="IPR012340">
    <property type="entry name" value="NA-bd_OB-fold"/>
</dbReference>
<dbReference type="GO" id="GO:0006364">
    <property type="term" value="P:rRNA processing"/>
    <property type="evidence" value="ECO:0007669"/>
    <property type="project" value="UniProtKB-KW"/>
</dbReference>
<evidence type="ECO:0000256" key="5">
    <source>
        <dbReference type="ARBA" id="ARBA00022490"/>
    </source>
</evidence>
<dbReference type="Pfam" id="PF20833">
    <property type="entry name" value="RNase_E_G_Thio"/>
    <property type="match status" value="1"/>
</dbReference>
<evidence type="ECO:0000256" key="7">
    <source>
        <dbReference type="ARBA" id="ARBA00022555"/>
    </source>
</evidence>
<sequence>MNEEILINVTPRETRVAMVENGVLQELFIERTSRRGLVGNIYRGKVVRVLPGMQAAFIDIGRERTAFLHASDIIGRTKNGNGSGDGNTENGKSPDNIVDLLHQGQELLVQVVKDPLGSKGARLTTHLSVAARFLVYMPGEDHIGVSQKIEDEVERQRLRDLLTTLSEELGTGGYIVRTVADGVSEQELRADVEFLRKLWEEIQEREKTCGPGTLVHGDLSLVMRTMRDQVDIDIEKVRIDSRENYERAKKFAGKFIPAMADRIEYYPGERPIFDLYGIEDEIQKALSRKVQLKSGGYLIVDQTEALTTIDVNTGAFVGHRNLEETIFKTNLEATLAIARQLRLRNLGGIIILDFIDMTDASHREQVMRALEKNLERDKAKSHICEVSGLGLVEMTRKRTRESLEHVLCEPCPCCEGRGSVRTAETVCYEVFRELIRESRQYETEQFLVLASQEVVDLMLDEESAGVAELEEFIGRPIRFQVESLYTQEQFDVVLM</sequence>
<dbReference type="CDD" id="cd04453">
    <property type="entry name" value="S1_RNase_E"/>
    <property type="match status" value="1"/>
</dbReference>
<name>A0A3B1B3I7_9ZZZZ</name>
<dbReference type="InterPro" id="IPR004659">
    <property type="entry name" value="RNase_E/G"/>
</dbReference>
<dbReference type="NCBIfam" id="NF008689">
    <property type="entry name" value="PRK11712.1"/>
    <property type="match status" value="1"/>
</dbReference>
<comment type="cofactor">
    <cofactor evidence="1">
        <name>Mg(2+)</name>
        <dbReference type="ChEBI" id="CHEBI:18420"/>
    </cofactor>
</comment>
<dbReference type="GO" id="GO:0046872">
    <property type="term" value="F:metal ion binding"/>
    <property type="evidence" value="ECO:0007669"/>
    <property type="project" value="UniProtKB-KW"/>
</dbReference>
<dbReference type="NCBIfam" id="TIGR00757">
    <property type="entry name" value="RNaseEG"/>
    <property type="match status" value="1"/>
</dbReference>